<reference evidence="2" key="3">
    <citation type="submission" date="2025-09" db="UniProtKB">
        <authorList>
            <consortium name="Ensembl"/>
        </authorList>
    </citation>
    <scope>IDENTIFICATION</scope>
</reference>
<dbReference type="Ensembl" id="ENSCSET00000020061.1">
    <property type="protein sequence ID" value="ENSCSEP00000019820.1"/>
    <property type="gene ID" value="ENSCSEG00000012651.1"/>
</dbReference>
<dbReference type="Proteomes" id="UP000265120">
    <property type="component" value="Chromosome 20"/>
</dbReference>
<feature type="compositionally biased region" description="Basic and acidic residues" evidence="1">
    <location>
        <begin position="54"/>
        <end position="64"/>
    </location>
</feature>
<evidence type="ECO:0000313" key="2">
    <source>
        <dbReference type="Ensembl" id="ENSCSEP00000019820.1"/>
    </source>
</evidence>
<dbReference type="GeneTree" id="ENSGT00940000177724"/>
<reference evidence="2 3" key="1">
    <citation type="journal article" date="2014" name="Nat. Genet.">
        <title>Whole-genome sequence of a flatfish provides insights into ZW sex chromosome evolution and adaptation to a benthic lifestyle.</title>
        <authorList>
            <person name="Chen S."/>
            <person name="Zhang G."/>
            <person name="Shao C."/>
            <person name="Huang Q."/>
            <person name="Liu G."/>
            <person name="Zhang P."/>
            <person name="Song W."/>
            <person name="An N."/>
            <person name="Chalopin D."/>
            <person name="Volff J.N."/>
            <person name="Hong Y."/>
            <person name="Li Q."/>
            <person name="Sha Z."/>
            <person name="Zhou H."/>
            <person name="Xie M."/>
            <person name="Yu Q."/>
            <person name="Liu Y."/>
            <person name="Xiang H."/>
            <person name="Wang N."/>
            <person name="Wu K."/>
            <person name="Yang C."/>
            <person name="Zhou Q."/>
            <person name="Liao X."/>
            <person name="Yang L."/>
            <person name="Hu Q."/>
            <person name="Zhang J."/>
            <person name="Meng L."/>
            <person name="Jin L."/>
            <person name="Tian Y."/>
            <person name="Lian J."/>
            <person name="Yang J."/>
            <person name="Miao G."/>
            <person name="Liu S."/>
            <person name="Liang Z."/>
            <person name="Yan F."/>
            <person name="Li Y."/>
            <person name="Sun B."/>
            <person name="Zhang H."/>
            <person name="Zhang J."/>
            <person name="Zhu Y."/>
            <person name="Du M."/>
            <person name="Zhao Y."/>
            <person name="Schartl M."/>
            <person name="Tang Q."/>
            <person name="Wang J."/>
        </authorList>
    </citation>
    <scope>NUCLEOTIDE SEQUENCE</scope>
</reference>
<sequence>MAPLQEFPPALLRLYKNGPTSLERHSCSSDSPSRPQACIPLPCRGSGHLGKQKKAAERQRGNHQ</sequence>
<dbReference type="OMA" id="RPQACIP"/>
<evidence type="ECO:0000256" key="1">
    <source>
        <dbReference type="SAM" id="MobiDB-lite"/>
    </source>
</evidence>
<accession>A0A3P8W5J6</accession>
<reference evidence="2" key="2">
    <citation type="submission" date="2025-08" db="UniProtKB">
        <authorList>
            <consortium name="Ensembl"/>
        </authorList>
    </citation>
    <scope>IDENTIFICATION</scope>
</reference>
<keyword evidence="3" id="KW-1185">Reference proteome</keyword>
<evidence type="ECO:0000313" key="3">
    <source>
        <dbReference type="Proteomes" id="UP000265120"/>
    </source>
</evidence>
<name>A0A3P8W5J6_CYNSE</name>
<feature type="region of interest" description="Disordered" evidence="1">
    <location>
        <begin position="20"/>
        <end position="64"/>
    </location>
</feature>
<dbReference type="AlphaFoldDB" id="A0A3P8W5J6"/>
<dbReference type="InParanoid" id="A0A3P8W5J6"/>
<proteinExistence type="predicted"/>
<protein>
    <submittedName>
        <fullName evidence="2">Uncharacterized protein</fullName>
    </submittedName>
</protein>
<organism evidence="2 3">
    <name type="scientific">Cynoglossus semilaevis</name>
    <name type="common">Tongue sole</name>
    <dbReference type="NCBI Taxonomy" id="244447"/>
    <lineage>
        <taxon>Eukaryota</taxon>
        <taxon>Metazoa</taxon>
        <taxon>Chordata</taxon>
        <taxon>Craniata</taxon>
        <taxon>Vertebrata</taxon>
        <taxon>Euteleostomi</taxon>
        <taxon>Actinopterygii</taxon>
        <taxon>Neopterygii</taxon>
        <taxon>Teleostei</taxon>
        <taxon>Neoteleostei</taxon>
        <taxon>Acanthomorphata</taxon>
        <taxon>Carangaria</taxon>
        <taxon>Pleuronectiformes</taxon>
        <taxon>Pleuronectoidei</taxon>
        <taxon>Cynoglossidae</taxon>
        <taxon>Cynoglossinae</taxon>
        <taxon>Cynoglossus</taxon>
    </lineage>
</organism>